<dbReference type="PROSITE" id="PS50931">
    <property type="entry name" value="HTH_LYSR"/>
    <property type="match status" value="1"/>
</dbReference>
<dbReference type="SUPFAM" id="SSF53850">
    <property type="entry name" value="Periplasmic binding protein-like II"/>
    <property type="match status" value="1"/>
</dbReference>
<dbReference type="InterPro" id="IPR005119">
    <property type="entry name" value="LysR_subst-bd"/>
</dbReference>
<dbReference type="PANTHER" id="PTHR30427:SF1">
    <property type="entry name" value="TRANSCRIPTIONAL ACTIVATOR PROTEIN LYSR"/>
    <property type="match status" value="1"/>
</dbReference>
<dbReference type="GO" id="GO:0003700">
    <property type="term" value="F:DNA-binding transcription factor activity"/>
    <property type="evidence" value="ECO:0007669"/>
    <property type="project" value="InterPro"/>
</dbReference>
<gene>
    <name evidence="6" type="ORF">DI556_21465</name>
</gene>
<dbReference type="InterPro" id="IPR000847">
    <property type="entry name" value="LysR_HTH_N"/>
</dbReference>
<dbReference type="Pfam" id="PF03466">
    <property type="entry name" value="LysR_substrate"/>
    <property type="match status" value="1"/>
</dbReference>
<organism evidence="6 7">
    <name type="scientific">Rhodovulum sulfidophilum</name>
    <name type="common">Rhodobacter sulfidophilus</name>
    <dbReference type="NCBI Taxonomy" id="35806"/>
    <lineage>
        <taxon>Bacteria</taxon>
        <taxon>Pseudomonadati</taxon>
        <taxon>Pseudomonadota</taxon>
        <taxon>Alphaproteobacteria</taxon>
        <taxon>Rhodobacterales</taxon>
        <taxon>Paracoccaceae</taxon>
        <taxon>Rhodovulum</taxon>
    </lineage>
</organism>
<feature type="domain" description="HTH lysR-type" evidence="5">
    <location>
        <begin position="2"/>
        <end position="59"/>
    </location>
</feature>
<dbReference type="Gene3D" id="1.10.10.10">
    <property type="entry name" value="Winged helix-like DNA-binding domain superfamily/Winged helix DNA-binding domain"/>
    <property type="match status" value="1"/>
</dbReference>
<dbReference type="Gene3D" id="3.40.190.290">
    <property type="match status" value="1"/>
</dbReference>
<comment type="similarity">
    <text evidence="1">Belongs to the LysR transcriptional regulatory family.</text>
</comment>
<accession>A0A2W5N0Q2</accession>
<sequence>MMTIRQIEAFRAVMTTGTATQAAALLDVSQPAISRLIVDLEETVGFKLFVRGNRQLQPTAEAEILYDEVLRAFVGLDHISRAATEIGKSNKGHIRLISIPALVGSVVAKAIAAFGRQHPGVMISLEVEPSHRIFDWVLSHHADIGFATLPFDSDAVVSEVIARSASVCLLHASSPLVAKDVVRPEDLRGVPFVSLKADTLFRHRVDTVFQQAKVERHLAAEVRSTEAVFALVSEGMGVSVVQGSFHPIERFENVVAKPFEPTLEVNLVAFYNRKSSLPIASRLFLDIVREMAGPR</sequence>
<dbReference type="GO" id="GO:0010628">
    <property type="term" value="P:positive regulation of gene expression"/>
    <property type="evidence" value="ECO:0007669"/>
    <property type="project" value="TreeGrafter"/>
</dbReference>
<dbReference type="InterPro" id="IPR036388">
    <property type="entry name" value="WH-like_DNA-bd_sf"/>
</dbReference>
<name>A0A2W5N0Q2_RHOSU</name>
<dbReference type="PRINTS" id="PR00039">
    <property type="entry name" value="HTHLYSR"/>
</dbReference>
<dbReference type="Pfam" id="PF00126">
    <property type="entry name" value="HTH_1"/>
    <property type="match status" value="1"/>
</dbReference>
<proteinExistence type="inferred from homology"/>
<dbReference type="SUPFAM" id="SSF46785">
    <property type="entry name" value="Winged helix' DNA-binding domain"/>
    <property type="match status" value="1"/>
</dbReference>
<dbReference type="EMBL" id="QFPW01000033">
    <property type="protein sequence ID" value="PZQ45979.1"/>
    <property type="molecule type" value="Genomic_DNA"/>
</dbReference>
<keyword evidence="4" id="KW-0804">Transcription</keyword>
<evidence type="ECO:0000259" key="5">
    <source>
        <dbReference type="PROSITE" id="PS50931"/>
    </source>
</evidence>
<keyword evidence="2" id="KW-0805">Transcription regulation</keyword>
<evidence type="ECO:0000256" key="1">
    <source>
        <dbReference type="ARBA" id="ARBA00009437"/>
    </source>
</evidence>
<protein>
    <submittedName>
        <fullName evidence="6">LysR family transcriptional regulator</fullName>
    </submittedName>
</protein>
<evidence type="ECO:0000256" key="2">
    <source>
        <dbReference type="ARBA" id="ARBA00023015"/>
    </source>
</evidence>
<dbReference type="AlphaFoldDB" id="A0A2W5N0Q2"/>
<evidence type="ECO:0000256" key="3">
    <source>
        <dbReference type="ARBA" id="ARBA00023125"/>
    </source>
</evidence>
<comment type="caution">
    <text evidence="6">The sequence shown here is derived from an EMBL/GenBank/DDBJ whole genome shotgun (WGS) entry which is preliminary data.</text>
</comment>
<keyword evidence="3" id="KW-0238">DNA-binding</keyword>
<reference evidence="6 7" key="1">
    <citation type="submission" date="2017-08" db="EMBL/GenBank/DDBJ databases">
        <title>Infants hospitalized years apart are colonized by the same room-sourced microbial strains.</title>
        <authorList>
            <person name="Brooks B."/>
            <person name="Olm M.R."/>
            <person name="Firek B.A."/>
            <person name="Baker R."/>
            <person name="Thomas B.C."/>
            <person name="Morowitz M.J."/>
            <person name="Banfield J.F."/>
        </authorList>
    </citation>
    <scope>NUCLEOTIDE SEQUENCE [LARGE SCALE GENOMIC DNA]</scope>
    <source>
        <strain evidence="6">S2_005_002_R2_34</strain>
    </source>
</reference>
<dbReference type="GO" id="GO:0043565">
    <property type="term" value="F:sequence-specific DNA binding"/>
    <property type="evidence" value="ECO:0007669"/>
    <property type="project" value="TreeGrafter"/>
</dbReference>
<dbReference type="InterPro" id="IPR036390">
    <property type="entry name" value="WH_DNA-bd_sf"/>
</dbReference>
<evidence type="ECO:0000256" key="4">
    <source>
        <dbReference type="ARBA" id="ARBA00023163"/>
    </source>
</evidence>
<evidence type="ECO:0000313" key="7">
    <source>
        <dbReference type="Proteomes" id="UP000249185"/>
    </source>
</evidence>
<dbReference type="PANTHER" id="PTHR30427">
    <property type="entry name" value="TRANSCRIPTIONAL ACTIVATOR PROTEIN LYSR"/>
    <property type="match status" value="1"/>
</dbReference>
<dbReference type="Proteomes" id="UP000249185">
    <property type="component" value="Unassembled WGS sequence"/>
</dbReference>
<evidence type="ECO:0000313" key="6">
    <source>
        <dbReference type="EMBL" id="PZQ45979.1"/>
    </source>
</evidence>